<protein>
    <recommendedName>
        <fullName evidence="2">EccD-like transmembrane domain-containing protein</fullName>
    </recommendedName>
</protein>
<keyword evidence="4" id="KW-1185">Reference proteome</keyword>
<feature type="transmembrane region" description="Helical" evidence="1">
    <location>
        <begin position="134"/>
        <end position="157"/>
    </location>
</feature>
<feature type="transmembrane region" description="Helical" evidence="1">
    <location>
        <begin position="245"/>
        <end position="263"/>
    </location>
</feature>
<feature type="transmembrane region" description="Helical" evidence="1">
    <location>
        <begin position="417"/>
        <end position="439"/>
    </location>
</feature>
<dbReference type="InterPro" id="IPR044049">
    <property type="entry name" value="EccD_transm"/>
</dbReference>
<feature type="transmembrane region" description="Helical" evidence="1">
    <location>
        <begin position="215"/>
        <end position="233"/>
    </location>
</feature>
<feature type="transmembrane region" description="Helical" evidence="1">
    <location>
        <begin position="392"/>
        <end position="411"/>
    </location>
</feature>
<dbReference type="RefSeq" id="WP_122823161.1">
    <property type="nucleotide sequence ID" value="NZ_CP033325.1"/>
</dbReference>
<feature type="transmembrane region" description="Helical" evidence="1">
    <location>
        <begin position="365"/>
        <end position="385"/>
    </location>
</feature>
<evidence type="ECO:0000256" key="1">
    <source>
        <dbReference type="SAM" id="Phobius"/>
    </source>
</evidence>
<accession>A0ABV9D7E9</accession>
<feature type="transmembrane region" description="Helical" evidence="1">
    <location>
        <begin position="340"/>
        <end position="359"/>
    </location>
</feature>
<dbReference type="Pfam" id="PF19053">
    <property type="entry name" value="EccD"/>
    <property type="match status" value="1"/>
</dbReference>
<feature type="domain" description="EccD-like transmembrane" evidence="2">
    <location>
        <begin position="138"/>
        <end position="480"/>
    </location>
</feature>
<keyword evidence="1" id="KW-0472">Membrane</keyword>
<keyword evidence="1" id="KW-1133">Transmembrane helix</keyword>
<evidence type="ECO:0000313" key="4">
    <source>
        <dbReference type="Proteomes" id="UP001595955"/>
    </source>
</evidence>
<keyword evidence="1" id="KW-0812">Transmembrane</keyword>
<proteinExistence type="predicted"/>
<dbReference type="Proteomes" id="UP001595955">
    <property type="component" value="Unassembled WGS sequence"/>
</dbReference>
<name>A0ABV9D7E9_9MICO</name>
<feature type="transmembrane region" description="Helical" evidence="1">
    <location>
        <begin position="163"/>
        <end position="181"/>
    </location>
</feature>
<feature type="transmembrane region" description="Helical" evidence="1">
    <location>
        <begin position="188"/>
        <end position="209"/>
    </location>
</feature>
<evidence type="ECO:0000259" key="2">
    <source>
        <dbReference type="Pfam" id="PF19053"/>
    </source>
</evidence>
<reference evidence="4" key="1">
    <citation type="journal article" date="2019" name="Int. J. Syst. Evol. Microbiol.">
        <title>The Global Catalogue of Microorganisms (GCM) 10K type strain sequencing project: providing services to taxonomists for standard genome sequencing and annotation.</title>
        <authorList>
            <consortium name="The Broad Institute Genomics Platform"/>
            <consortium name="The Broad Institute Genome Sequencing Center for Infectious Disease"/>
            <person name="Wu L."/>
            <person name="Ma J."/>
        </authorList>
    </citation>
    <scope>NUCLEOTIDE SEQUENCE [LARGE SCALE GENOMIC DNA]</scope>
    <source>
        <strain evidence="4">JCM 3369</strain>
    </source>
</reference>
<organism evidence="3 4">
    <name type="scientific">Georgenia faecalis</name>
    <dbReference type="NCBI Taxonomy" id="2483799"/>
    <lineage>
        <taxon>Bacteria</taxon>
        <taxon>Bacillati</taxon>
        <taxon>Actinomycetota</taxon>
        <taxon>Actinomycetes</taxon>
        <taxon>Micrococcales</taxon>
        <taxon>Bogoriellaceae</taxon>
        <taxon>Georgenia</taxon>
    </lineage>
</organism>
<comment type="caution">
    <text evidence="3">The sequence shown here is derived from an EMBL/GenBank/DDBJ whole genome shotgun (WGS) entry which is preliminary data.</text>
</comment>
<gene>
    <name evidence="3" type="ORF">ACFO3F_01640</name>
</gene>
<dbReference type="EMBL" id="JBHSGF010000001">
    <property type="protein sequence ID" value="MFC4553939.1"/>
    <property type="molecule type" value="Genomic_DNA"/>
</dbReference>
<evidence type="ECO:0000313" key="3">
    <source>
        <dbReference type="EMBL" id="MFC4553939.1"/>
    </source>
</evidence>
<sequence length="482" mass="47653">MTEQAVIELRRFSVMGAGRVQDVVVDARARLGDVLDELGLPPFTEALSPGGERLSRSTVLLAAGIPDGAVLVAVDGESLAPSAVRSGGAYSAAHAPGSRASGPALAGSAAPGPVAGAGGAVRVSRAPGALRPALAGRLAAGAGSVLAALVVLTVLLPGAGRDAAVPGALLLLGALVVSWIGGGVRAQVAAATGAAAGAALLAVGLVPALPAGTGHLAVVAGALGAVVSAVVGRDVTPLARRISRTLVTTGLLTAAGGALAVVASWPVTVLAVVAVAAAVPLARILPDVVVDVDTTEIVDLDRLSTTAWSPRPRRARTRWRHVVREDVDGQVRDAARHQRIVLVGVLAVVALGAATLVLAAPGPSLATTILLATVGTGLALVARRYYDRADRWLLRLAGFAAIAAGGVRLAAGLPDGAALALAVGLAVAAFGLVLLAPVVGRGWTSLGLGRLADVFEVLTVTAALPLAVWAAGLVPWVRALVA</sequence>
<feature type="transmembrane region" description="Helical" evidence="1">
    <location>
        <begin position="451"/>
        <end position="477"/>
    </location>
</feature>